<keyword evidence="8" id="KW-0407">Ion channel</keyword>
<keyword evidence="2" id="KW-0813">Transport</keyword>
<evidence type="ECO:0000313" key="12">
    <source>
        <dbReference type="Proteomes" id="UP000319731"/>
    </source>
</evidence>
<evidence type="ECO:0000313" key="11">
    <source>
        <dbReference type="EMBL" id="TPX32359.1"/>
    </source>
</evidence>
<keyword evidence="6" id="KW-0472">Membrane</keyword>
<dbReference type="CDD" id="cd00038">
    <property type="entry name" value="CAP_ED"/>
    <property type="match status" value="3"/>
</dbReference>
<dbReference type="SMART" id="SM00100">
    <property type="entry name" value="cNMP"/>
    <property type="match status" value="3"/>
</dbReference>
<dbReference type="InterPro" id="IPR018490">
    <property type="entry name" value="cNMP-bd_dom_sf"/>
</dbReference>
<keyword evidence="3" id="KW-0812">Transmembrane</keyword>
<evidence type="ECO:0000256" key="2">
    <source>
        <dbReference type="ARBA" id="ARBA00022448"/>
    </source>
</evidence>
<dbReference type="RefSeq" id="XP_031023584.1">
    <property type="nucleotide sequence ID" value="XM_031170466.1"/>
</dbReference>
<dbReference type="InterPro" id="IPR018488">
    <property type="entry name" value="cNMP-bd_CS"/>
</dbReference>
<evidence type="ECO:0000256" key="1">
    <source>
        <dbReference type="ARBA" id="ARBA00004141"/>
    </source>
</evidence>
<name>A0A507BZR8_9FUNG</name>
<dbReference type="InterPro" id="IPR050866">
    <property type="entry name" value="CNG_cation_channel"/>
</dbReference>
<sequence>MTQSGVEFMGVDLKDIESTSIPSLPPTYDTLTTELAFIKQENAMLLSRSRIHEDLRATLVTALEQNEQNTRKLRELASQLLEVLSSAEASNAVLVSRLNTAVAPAVKVQSVHSSFAYLASGASTVNNHAVHSVEVEARVGAGNSKSSAGNNSIGSGGSSTGQENQTSLTSTLLDSCALLADLSQDCKDRIINGSYELRRRAGQYILEEGDAAAEMFFVLEGSVVVLAKNEEISTLSKGTFFGEIGMLFGTPRTASIQAKTDCILVVVTRQKVEDALSKYPEMRGRVQEFTEKKAEWWEKQKYRDSNMKFGAEFLGDISRKDIRKLALFKNVEEEIVDRLAMTMIPEVYKKSDIIIQKDTDADCIFFIVRGTVETLGEDGSVVSEMKSGQFFGEIGILLAVKRTATVRAKETVFSLKLSKANLDDVCSGYEDMRLAIEAVAKERQNLMTKATNATGEALDSFALEVNTQNLRMLEIFKDLEEPILQDLALSMSFAAWSPGEYIIRAGENALGMYFLATGQIEVFSEFDQLIDTASGPGAYFGEVAMIQDVPRTASVKAKTKCCTYDLKRSDVQRAMGLYPSIKARIEETARDRLQAYLMRNVLA</sequence>
<keyword evidence="7" id="KW-1071">Ligand-gated ion channel</keyword>
<reference evidence="11 12" key="1">
    <citation type="journal article" date="2019" name="Sci. Rep.">
        <title>Comparative genomics of chytrid fungi reveal insights into the obligate biotrophic and pathogenic lifestyle of Synchytrium endobioticum.</title>
        <authorList>
            <person name="van de Vossenberg B.T.L.H."/>
            <person name="Warris S."/>
            <person name="Nguyen H.D.T."/>
            <person name="van Gent-Pelzer M.P.E."/>
            <person name="Joly D.L."/>
            <person name="van de Geest H.C."/>
            <person name="Bonants P.J.M."/>
            <person name="Smith D.S."/>
            <person name="Levesque C.A."/>
            <person name="van der Lee T.A.J."/>
        </authorList>
    </citation>
    <scope>NUCLEOTIDE SEQUENCE [LARGE SCALE GENOMIC DNA]</scope>
    <source>
        <strain evidence="11 12">JEL517</strain>
    </source>
</reference>
<keyword evidence="4" id="KW-1133">Transmembrane helix</keyword>
<feature type="region of interest" description="Disordered" evidence="9">
    <location>
        <begin position="141"/>
        <end position="165"/>
    </location>
</feature>
<feature type="domain" description="Cyclic nucleotide-binding" evidence="10">
    <location>
        <begin position="327"/>
        <end position="425"/>
    </location>
</feature>
<dbReference type="PROSITE" id="PS50042">
    <property type="entry name" value="CNMP_BINDING_3"/>
    <property type="match status" value="3"/>
</dbReference>
<evidence type="ECO:0000256" key="4">
    <source>
        <dbReference type="ARBA" id="ARBA00022989"/>
    </source>
</evidence>
<dbReference type="EMBL" id="QEAO01000031">
    <property type="protein sequence ID" value="TPX32359.1"/>
    <property type="molecule type" value="Genomic_DNA"/>
</dbReference>
<dbReference type="SUPFAM" id="SSF51206">
    <property type="entry name" value="cAMP-binding domain-like"/>
    <property type="match status" value="3"/>
</dbReference>
<evidence type="ECO:0000256" key="7">
    <source>
        <dbReference type="ARBA" id="ARBA00023286"/>
    </source>
</evidence>
<proteinExistence type="predicted"/>
<comment type="subcellular location">
    <subcellularLocation>
        <location evidence="1">Membrane</location>
        <topology evidence="1">Multi-pass membrane protein</topology>
    </subcellularLocation>
</comment>
<dbReference type="GO" id="GO:0005221">
    <property type="term" value="F:intracellularly cyclic nucleotide-activated monoatomic cation channel activity"/>
    <property type="evidence" value="ECO:0007669"/>
    <property type="project" value="InterPro"/>
</dbReference>
<dbReference type="Pfam" id="PF00027">
    <property type="entry name" value="cNMP_binding"/>
    <property type="match status" value="3"/>
</dbReference>
<evidence type="ECO:0000256" key="3">
    <source>
        <dbReference type="ARBA" id="ARBA00022692"/>
    </source>
</evidence>
<dbReference type="AlphaFoldDB" id="A0A507BZR8"/>
<organism evidence="11 12">
    <name type="scientific">Synchytrium microbalum</name>
    <dbReference type="NCBI Taxonomy" id="1806994"/>
    <lineage>
        <taxon>Eukaryota</taxon>
        <taxon>Fungi</taxon>
        <taxon>Fungi incertae sedis</taxon>
        <taxon>Chytridiomycota</taxon>
        <taxon>Chytridiomycota incertae sedis</taxon>
        <taxon>Chytridiomycetes</taxon>
        <taxon>Synchytriales</taxon>
        <taxon>Synchytriaceae</taxon>
        <taxon>Synchytrium</taxon>
    </lineage>
</organism>
<accession>A0A507BZR8</accession>
<feature type="domain" description="Cyclic nucleotide-binding" evidence="10">
    <location>
        <begin position="178"/>
        <end position="293"/>
    </location>
</feature>
<evidence type="ECO:0000259" key="10">
    <source>
        <dbReference type="PROSITE" id="PS50042"/>
    </source>
</evidence>
<dbReference type="STRING" id="1806994.A0A507BZR8"/>
<dbReference type="Gene3D" id="2.60.120.10">
    <property type="entry name" value="Jelly Rolls"/>
    <property type="match status" value="3"/>
</dbReference>
<dbReference type="OrthoDB" id="421226at2759"/>
<comment type="caution">
    <text evidence="11">The sequence shown here is derived from an EMBL/GenBank/DDBJ whole genome shotgun (WGS) entry which is preliminary data.</text>
</comment>
<feature type="domain" description="Cyclic nucleotide-binding" evidence="10">
    <location>
        <begin position="475"/>
        <end position="592"/>
    </location>
</feature>
<dbReference type="GeneID" id="42005763"/>
<dbReference type="GO" id="GO:0044877">
    <property type="term" value="F:protein-containing complex binding"/>
    <property type="evidence" value="ECO:0007669"/>
    <property type="project" value="TreeGrafter"/>
</dbReference>
<feature type="compositionally biased region" description="Low complexity" evidence="9">
    <location>
        <begin position="141"/>
        <end position="153"/>
    </location>
</feature>
<dbReference type="InterPro" id="IPR014710">
    <property type="entry name" value="RmlC-like_jellyroll"/>
</dbReference>
<dbReference type="PANTHER" id="PTHR45638:SF11">
    <property type="entry name" value="CYCLIC NUCLEOTIDE-GATED CATION CHANNEL SUBUNIT A"/>
    <property type="match status" value="1"/>
</dbReference>
<evidence type="ECO:0000256" key="6">
    <source>
        <dbReference type="ARBA" id="ARBA00023136"/>
    </source>
</evidence>
<dbReference type="InterPro" id="IPR000595">
    <property type="entry name" value="cNMP-bd_dom"/>
</dbReference>
<dbReference type="GO" id="GO:0016020">
    <property type="term" value="C:membrane"/>
    <property type="evidence" value="ECO:0007669"/>
    <property type="project" value="UniProtKB-SubCell"/>
</dbReference>
<keyword evidence="12" id="KW-1185">Reference proteome</keyword>
<gene>
    <name evidence="11" type="ORF">SmJEL517_g04538</name>
</gene>
<evidence type="ECO:0000256" key="8">
    <source>
        <dbReference type="ARBA" id="ARBA00023303"/>
    </source>
</evidence>
<dbReference type="Proteomes" id="UP000319731">
    <property type="component" value="Unassembled WGS sequence"/>
</dbReference>
<keyword evidence="5" id="KW-0406">Ion transport</keyword>
<evidence type="ECO:0000256" key="9">
    <source>
        <dbReference type="SAM" id="MobiDB-lite"/>
    </source>
</evidence>
<dbReference type="PANTHER" id="PTHR45638">
    <property type="entry name" value="CYCLIC NUCLEOTIDE-GATED CATION CHANNEL SUBUNIT A"/>
    <property type="match status" value="1"/>
</dbReference>
<dbReference type="PROSITE" id="PS00889">
    <property type="entry name" value="CNMP_BINDING_2"/>
    <property type="match status" value="3"/>
</dbReference>
<evidence type="ECO:0000256" key="5">
    <source>
        <dbReference type="ARBA" id="ARBA00023065"/>
    </source>
</evidence>
<protein>
    <recommendedName>
        <fullName evidence="10">Cyclic nucleotide-binding domain-containing protein</fullName>
    </recommendedName>
</protein>